<dbReference type="Gene3D" id="2.40.380.10">
    <property type="entry name" value="FomD-like"/>
    <property type="match status" value="1"/>
</dbReference>
<dbReference type="PANTHER" id="PTHR39159:SF1">
    <property type="entry name" value="UPF0374 PROTEIN YGAC"/>
    <property type="match status" value="1"/>
</dbReference>
<reference evidence="3" key="1">
    <citation type="journal article" date="2020" name="mSystems">
        <title>Genome- and Community-Level Interaction Insights into Carbon Utilization and Element Cycling Functions of Hydrothermarchaeota in Hydrothermal Sediment.</title>
        <authorList>
            <person name="Zhou Z."/>
            <person name="Liu Y."/>
            <person name="Xu W."/>
            <person name="Pan J."/>
            <person name="Luo Z.H."/>
            <person name="Li M."/>
        </authorList>
    </citation>
    <scope>NUCLEOTIDE SEQUENCE [LARGE SCALE GENOMIC DNA]</scope>
    <source>
        <strain evidence="3">SpSt-123</strain>
    </source>
</reference>
<dbReference type="InterPro" id="IPR050212">
    <property type="entry name" value="Ntdp-like"/>
</dbReference>
<proteinExistence type="predicted"/>
<evidence type="ECO:0000313" key="3">
    <source>
        <dbReference type="EMBL" id="HDS10574.1"/>
    </source>
</evidence>
<keyword evidence="1" id="KW-0378">Hydrolase</keyword>
<accession>A0A7C1E4H0</accession>
<gene>
    <name evidence="3" type="ORF">ENO04_02990</name>
</gene>
<protein>
    <submittedName>
        <fullName evidence="3">DUF402 domain-containing protein</fullName>
    </submittedName>
</protein>
<dbReference type="SUPFAM" id="SSF159234">
    <property type="entry name" value="FomD-like"/>
    <property type="match status" value="1"/>
</dbReference>
<sequence length="499" mass="56533">METNSITVRIRGPYATALTKILIDEGYEIVQASEPIQKRFSVAFNPKPADVTVKSDEERPNTLLLIGSHTKTSLLSSTIKKKIGLIYSEESLVDQYSTIALTIIEKGSNGCIGTFSNLKVQVETGECIAGKVLPAVVITPVFRQQETVKAKKGLALYTPLYTLFSWRQTSISEHIRDRRIIDELLGLSQQVLNEGLGIKWSSNSAYVSLSELKEMLANDIDKLRKIMKQNVFEPDKVISEGRRIVKLYSNTQSDLVMDCARSAITPTAPAHHTLKTLSKDLDLIIDFAEKTMEIYPESSQLIRSAFRKFINEKLVGAKKIFIRHRKLNGNEFLIGPFQIREAKEDIIMLQRYIKSPGYYDGINVKKEPGDIGLTITSYQSNIVMHIYFSINGELKGVYVNVNTPVIFGWDSIIYDDLEVDVVYSPIMGVKVQEEELLRQVLMEGGINDDIQNMILSYAYEIKKRVENNIQFLPEPISFYEKIALQKAQPELLTQYLKQE</sequence>
<dbReference type="EMBL" id="DSDY01000098">
    <property type="protein sequence ID" value="HDS10574.1"/>
    <property type="molecule type" value="Genomic_DNA"/>
</dbReference>
<dbReference type="InterPro" id="IPR007295">
    <property type="entry name" value="DUF402"/>
</dbReference>
<dbReference type="AlphaFoldDB" id="A0A7C1E4H0"/>
<feature type="domain" description="DUF402" evidence="2">
    <location>
        <begin position="344"/>
        <end position="468"/>
    </location>
</feature>
<dbReference type="GO" id="GO:0016787">
    <property type="term" value="F:hydrolase activity"/>
    <property type="evidence" value="ECO:0007669"/>
    <property type="project" value="UniProtKB-KW"/>
</dbReference>
<dbReference type="InterPro" id="IPR035930">
    <property type="entry name" value="FomD-like_sf"/>
</dbReference>
<comment type="caution">
    <text evidence="3">The sequence shown here is derived from an EMBL/GenBank/DDBJ whole genome shotgun (WGS) entry which is preliminary data.</text>
</comment>
<dbReference type="Pfam" id="PF04167">
    <property type="entry name" value="DUF402"/>
    <property type="match status" value="1"/>
</dbReference>
<evidence type="ECO:0000259" key="2">
    <source>
        <dbReference type="Pfam" id="PF04167"/>
    </source>
</evidence>
<organism evidence="3">
    <name type="scientific">Fervidicoccus fontis</name>
    <dbReference type="NCBI Taxonomy" id="683846"/>
    <lineage>
        <taxon>Archaea</taxon>
        <taxon>Thermoproteota</taxon>
        <taxon>Thermoprotei</taxon>
        <taxon>Fervidicoccales</taxon>
        <taxon>Fervidicoccaceae</taxon>
        <taxon>Fervidicoccus</taxon>
    </lineage>
</organism>
<evidence type="ECO:0000256" key="1">
    <source>
        <dbReference type="ARBA" id="ARBA00022801"/>
    </source>
</evidence>
<dbReference type="PANTHER" id="PTHR39159">
    <property type="match status" value="1"/>
</dbReference>
<name>A0A7C1E4H0_9CREN</name>